<comment type="caution">
    <text evidence="2">The sequence shown here is derived from an EMBL/GenBank/DDBJ whole genome shotgun (WGS) entry which is preliminary data.</text>
</comment>
<accession>A0AAV9RZW3</accession>
<reference evidence="2 3" key="1">
    <citation type="submission" date="2021-06" db="EMBL/GenBank/DDBJ databases">
        <authorList>
            <person name="Palmer J.M."/>
        </authorList>
    </citation>
    <scope>NUCLEOTIDE SEQUENCE [LARGE SCALE GENOMIC DNA]</scope>
    <source>
        <strain evidence="2 3">MEX-2019</strain>
        <tissue evidence="2">Muscle</tissue>
    </source>
</reference>
<dbReference type="Proteomes" id="UP001311232">
    <property type="component" value="Unassembled WGS sequence"/>
</dbReference>
<evidence type="ECO:0000313" key="3">
    <source>
        <dbReference type="Proteomes" id="UP001311232"/>
    </source>
</evidence>
<feature type="region of interest" description="Disordered" evidence="1">
    <location>
        <begin position="47"/>
        <end position="69"/>
    </location>
</feature>
<sequence length="121" mass="13150">MEETCREVMVREGLSSNSKKLHSEAEQVCVSTPFSATLQRNLQLSGRETPNTLIPPSEAATGQPKGVIGTEGLEFPKRRLIQDERTSNPRALLRTIAFPINEEGGAGLEGGYKVLELTGLI</sequence>
<organism evidence="2 3">
    <name type="scientific">Crenichthys baileyi</name>
    <name type="common">White River springfish</name>
    <dbReference type="NCBI Taxonomy" id="28760"/>
    <lineage>
        <taxon>Eukaryota</taxon>
        <taxon>Metazoa</taxon>
        <taxon>Chordata</taxon>
        <taxon>Craniata</taxon>
        <taxon>Vertebrata</taxon>
        <taxon>Euteleostomi</taxon>
        <taxon>Actinopterygii</taxon>
        <taxon>Neopterygii</taxon>
        <taxon>Teleostei</taxon>
        <taxon>Neoteleostei</taxon>
        <taxon>Acanthomorphata</taxon>
        <taxon>Ovalentaria</taxon>
        <taxon>Atherinomorphae</taxon>
        <taxon>Cyprinodontiformes</taxon>
        <taxon>Goodeidae</taxon>
        <taxon>Crenichthys</taxon>
    </lineage>
</organism>
<dbReference type="AlphaFoldDB" id="A0AAV9RZW3"/>
<protein>
    <submittedName>
        <fullName evidence="2">Uncharacterized protein</fullName>
    </submittedName>
</protein>
<name>A0AAV9RZW3_9TELE</name>
<keyword evidence="3" id="KW-1185">Reference proteome</keyword>
<dbReference type="EMBL" id="JAHHUM010001159">
    <property type="protein sequence ID" value="KAK5614527.1"/>
    <property type="molecule type" value="Genomic_DNA"/>
</dbReference>
<proteinExistence type="predicted"/>
<evidence type="ECO:0000256" key="1">
    <source>
        <dbReference type="SAM" id="MobiDB-lite"/>
    </source>
</evidence>
<gene>
    <name evidence="2" type="ORF">CRENBAI_020683</name>
</gene>
<evidence type="ECO:0000313" key="2">
    <source>
        <dbReference type="EMBL" id="KAK5614527.1"/>
    </source>
</evidence>